<dbReference type="PROSITE" id="PS51355">
    <property type="entry name" value="GLUTATHIONE_PEROXID_3"/>
    <property type="match status" value="1"/>
</dbReference>
<dbReference type="Proteomes" id="UP000190667">
    <property type="component" value="Unassembled WGS sequence"/>
</dbReference>
<proteinExistence type="inferred from homology"/>
<comment type="caution">
    <text evidence="5">The sequence shown here is derived from an EMBL/GenBank/DDBJ whole genome shotgun (WGS) entry which is preliminary data.</text>
</comment>
<dbReference type="GO" id="GO:0034599">
    <property type="term" value="P:cellular response to oxidative stress"/>
    <property type="evidence" value="ECO:0007669"/>
    <property type="project" value="TreeGrafter"/>
</dbReference>
<dbReference type="GO" id="GO:0140824">
    <property type="term" value="F:thioredoxin-dependent peroxiredoxin activity"/>
    <property type="evidence" value="ECO:0007669"/>
    <property type="project" value="UniProtKB-EC"/>
</dbReference>
<organism evidence="5 6">
    <name type="scientific">Izhakiella australiensis</name>
    <dbReference type="NCBI Taxonomy" id="1926881"/>
    <lineage>
        <taxon>Bacteria</taxon>
        <taxon>Pseudomonadati</taxon>
        <taxon>Pseudomonadota</taxon>
        <taxon>Gammaproteobacteria</taxon>
        <taxon>Enterobacterales</taxon>
        <taxon>Erwiniaceae</taxon>
        <taxon>Izhakiella</taxon>
    </lineage>
</organism>
<sequence length="187" mass="20669">MQRGKVMSLYATPLTTLDGEKTTLAQWQGDVLLVVNVASKCGLTPQYEQLEALQKQYHRQGFNVIGFPCNQFLEQEPGDEQAIKTFCSTTYGVSFPMSSKIDVNGAQRHPLYQQLIAAQPQATAPEGSGFLERMVSKGRAPQQTGDILWNFEKFLIDRQGNVVARFSPDMSPDDAQIVGQIEKALAA</sequence>
<name>A0A1S8YRT6_9GAMM</name>
<dbReference type="InterPro" id="IPR000889">
    <property type="entry name" value="Glutathione_peroxidase"/>
</dbReference>
<dbReference type="InterPro" id="IPR029760">
    <property type="entry name" value="GPX_CS"/>
</dbReference>
<feature type="active site" evidence="3 4">
    <location>
        <position position="41"/>
    </location>
</feature>
<dbReference type="FunFam" id="3.40.30.10:FF:000010">
    <property type="entry name" value="Glutathione peroxidase"/>
    <property type="match status" value="1"/>
</dbReference>
<dbReference type="EMBL" id="MRUL01000002">
    <property type="protein sequence ID" value="OON41497.1"/>
    <property type="molecule type" value="Genomic_DNA"/>
</dbReference>
<comment type="function">
    <text evidence="3">Non-specific peroxidase that can use thioredoxin or glutathione as a reducing agent.</text>
</comment>
<dbReference type="STRING" id="1926881.BTJ39_04615"/>
<dbReference type="InterPro" id="IPR036249">
    <property type="entry name" value="Thioredoxin-like_sf"/>
</dbReference>
<evidence type="ECO:0000256" key="1">
    <source>
        <dbReference type="ARBA" id="ARBA00022559"/>
    </source>
</evidence>
<dbReference type="InterPro" id="IPR033674">
    <property type="entry name" value="BtuE"/>
</dbReference>
<dbReference type="PRINTS" id="PR01011">
    <property type="entry name" value="GLUTPROXDASE"/>
</dbReference>
<dbReference type="EC" id="1.11.1.9" evidence="3"/>
<dbReference type="Pfam" id="PF00255">
    <property type="entry name" value="GSHPx"/>
    <property type="match status" value="1"/>
</dbReference>
<dbReference type="EC" id="1.11.1.24" evidence="3"/>
<dbReference type="Gene3D" id="3.40.30.10">
    <property type="entry name" value="Glutaredoxin"/>
    <property type="match status" value="1"/>
</dbReference>
<dbReference type="GO" id="GO:0004602">
    <property type="term" value="F:glutathione peroxidase activity"/>
    <property type="evidence" value="ECO:0007669"/>
    <property type="project" value="UniProtKB-UniRule"/>
</dbReference>
<evidence type="ECO:0000256" key="4">
    <source>
        <dbReference type="PIRSR" id="PIRSR000303-1"/>
    </source>
</evidence>
<keyword evidence="2 3" id="KW-0560">Oxidoreductase</keyword>
<evidence type="ECO:0000256" key="3">
    <source>
        <dbReference type="HAMAP-Rule" id="MF_02061"/>
    </source>
</evidence>
<evidence type="ECO:0000313" key="6">
    <source>
        <dbReference type="Proteomes" id="UP000190667"/>
    </source>
</evidence>
<dbReference type="NCBIfam" id="NF007900">
    <property type="entry name" value="PRK10606.1"/>
    <property type="match status" value="1"/>
</dbReference>
<keyword evidence="1 3" id="KW-0575">Peroxidase</keyword>
<comment type="catalytic activity">
    <reaction evidence="3">
        <text>2 glutathione + H2O2 = glutathione disulfide + 2 H2O</text>
        <dbReference type="Rhea" id="RHEA:16833"/>
        <dbReference type="ChEBI" id="CHEBI:15377"/>
        <dbReference type="ChEBI" id="CHEBI:16240"/>
        <dbReference type="ChEBI" id="CHEBI:57925"/>
        <dbReference type="ChEBI" id="CHEBI:58297"/>
        <dbReference type="EC" id="1.11.1.9"/>
    </reaction>
</comment>
<keyword evidence="6" id="KW-1185">Reference proteome</keyword>
<accession>A0A1S8YRT6</accession>
<dbReference type="AlphaFoldDB" id="A0A1S8YRT6"/>
<dbReference type="PANTHER" id="PTHR11592:SF40">
    <property type="entry name" value="THIOREDOXIN_GLUTATHIONE PEROXIDASE BTUE"/>
    <property type="match status" value="1"/>
</dbReference>
<gene>
    <name evidence="3" type="primary">btuE</name>
    <name evidence="5" type="ORF">BTJ39_04615</name>
</gene>
<dbReference type="SUPFAM" id="SSF52833">
    <property type="entry name" value="Thioredoxin-like"/>
    <property type="match status" value="1"/>
</dbReference>
<dbReference type="PROSITE" id="PS00763">
    <property type="entry name" value="GLUTATHIONE_PEROXID_2"/>
    <property type="match status" value="1"/>
</dbReference>
<comment type="catalytic activity">
    <reaction evidence="3">
        <text>a hydroperoxide + [thioredoxin]-dithiol = an alcohol + [thioredoxin]-disulfide + H2O</text>
        <dbReference type="Rhea" id="RHEA:62620"/>
        <dbReference type="Rhea" id="RHEA-COMP:10698"/>
        <dbReference type="Rhea" id="RHEA-COMP:10700"/>
        <dbReference type="ChEBI" id="CHEBI:15377"/>
        <dbReference type="ChEBI" id="CHEBI:29950"/>
        <dbReference type="ChEBI" id="CHEBI:30879"/>
        <dbReference type="ChEBI" id="CHEBI:35924"/>
        <dbReference type="ChEBI" id="CHEBI:50058"/>
        <dbReference type="EC" id="1.11.1.24"/>
    </reaction>
</comment>
<reference evidence="5 6" key="1">
    <citation type="submission" date="2016-12" db="EMBL/GenBank/DDBJ databases">
        <title>Izhakiella australiana sp. nov. of genus Izhakiella isolated from Australian desert.</title>
        <authorList>
            <person name="Ji M."/>
        </authorList>
    </citation>
    <scope>NUCLEOTIDE SEQUENCE [LARGE SCALE GENOMIC DNA]</scope>
    <source>
        <strain evidence="5 6">D4N98</strain>
    </source>
</reference>
<dbReference type="PIRSF" id="PIRSF000303">
    <property type="entry name" value="Glutathion_perox"/>
    <property type="match status" value="1"/>
</dbReference>
<dbReference type="CDD" id="cd00340">
    <property type="entry name" value="GSH_Peroxidase"/>
    <property type="match status" value="1"/>
</dbReference>
<evidence type="ECO:0000313" key="5">
    <source>
        <dbReference type="EMBL" id="OON41497.1"/>
    </source>
</evidence>
<protein>
    <recommendedName>
        <fullName evidence="3">Thioredoxin/glutathione peroxidase BtuE</fullName>
        <ecNumber evidence="3">1.11.1.24</ecNumber>
        <ecNumber evidence="3">1.11.1.9</ecNumber>
    </recommendedName>
</protein>
<evidence type="ECO:0000256" key="2">
    <source>
        <dbReference type="ARBA" id="ARBA00023002"/>
    </source>
</evidence>
<dbReference type="PANTHER" id="PTHR11592">
    <property type="entry name" value="GLUTATHIONE PEROXIDASE"/>
    <property type="match status" value="1"/>
</dbReference>
<comment type="similarity">
    <text evidence="3">Belongs to the glutathione peroxidase family. BtuE subfamily.</text>
</comment>
<dbReference type="HAMAP" id="MF_02061">
    <property type="entry name" value="Thiored_glutath_peroxid"/>
    <property type="match status" value="1"/>
</dbReference>